<dbReference type="Pfam" id="PF13895">
    <property type="entry name" value="Ig_2"/>
    <property type="match status" value="1"/>
</dbReference>
<feature type="signal peptide" evidence="2">
    <location>
        <begin position="1"/>
        <end position="25"/>
    </location>
</feature>
<dbReference type="PANTHER" id="PTHR46013:SF4">
    <property type="entry name" value="B-CELL RECEPTOR CD22-RELATED"/>
    <property type="match status" value="1"/>
</dbReference>
<feature type="transmembrane region" description="Helical" evidence="1">
    <location>
        <begin position="238"/>
        <end position="261"/>
    </location>
</feature>
<dbReference type="SMART" id="SM00409">
    <property type="entry name" value="IG"/>
    <property type="match status" value="2"/>
</dbReference>
<keyword evidence="4" id="KW-0430">Lectin</keyword>
<dbReference type="PANTHER" id="PTHR46013">
    <property type="entry name" value="VASCULAR CELL ADHESION MOLECULE 1"/>
    <property type="match status" value="1"/>
</dbReference>
<dbReference type="InterPro" id="IPR013106">
    <property type="entry name" value="Ig_V-set"/>
</dbReference>
<keyword evidence="1" id="KW-1133">Transmembrane helix</keyword>
<dbReference type="SUPFAM" id="SSF48726">
    <property type="entry name" value="Immunoglobulin"/>
    <property type="match status" value="2"/>
</dbReference>
<keyword evidence="2" id="KW-0732">Signal</keyword>
<dbReference type="PROSITE" id="PS50835">
    <property type="entry name" value="IG_LIKE"/>
    <property type="match status" value="1"/>
</dbReference>
<proteinExistence type="predicted"/>
<dbReference type="Gene3D" id="2.60.40.10">
    <property type="entry name" value="Immunoglobulins"/>
    <property type="match status" value="2"/>
</dbReference>
<dbReference type="InterPro" id="IPR036179">
    <property type="entry name" value="Ig-like_dom_sf"/>
</dbReference>
<dbReference type="InterPro" id="IPR013783">
    <property type="entry name" value="Ig-like_fold"/>
</dbReference>
<evidence type="ECO:0000256" key="2">
    <source>
        <dbReference type="SAM" id="SignalP"/>
    </source>
</evidence>
<reference evidence="4 5" key="1">
    <citation type="submission" date="2019-02" db="EMBL/GenBank/DDBJ databases">
        <title>Opniocepnalus argus genome.</title>
        <authorList>
            <person name="Zhou C."/>
            <person name="Xiao S."/>
        </authorList>
    </citation>
    <scope>NUCLEOTIDE SEQUENCE [LARGE SCALE GENOMIC DNA]</scope>
    <source>
        <strain evidence="4">OARG1902GOOAL</strain>
        <tissue evidence="4">Muscle</tissue>
    </source>
</reference>
<sequence>MAGWDRENLCSFMFLMAGLVPGVVVQNVTYPDPVCAVKGSTVTLPCTFKPLGFITDSTGRHLLLQVIKVRWCQNHQICQGTTPSVYDSQSQNNNPRYEYLGDLKGNCTLQIRDLQKEDEATLRFRMEMNHIAGHFTEKSGVNVTVVDNTTLRINSSKNETQLRSGQTVSLLCTSTCSFHQLEVIWYRDDQALSESGPALCLGPLTAKDSGNYSCALKTNINTRSQPHSLFVNEGNNDLMIVGVVFAVLLALSALILSVFFIKRKKAAEEKDQRNEGARVELKNCDNIYSSVLQPAEQEKGGHQQDTSQAVEDINYVSIQFQHKHKTRCVKEAEDTVIYTSLANKG</sequence>
<feature type="chain" id="PRO_5026249978" evidence="2">
    <location>
        <begin position="26"/>
        <end position="345"/>
    </location>
</feature>
<keyword evidence="5" id="KW-1185">Reference proteome</keyword>
<reference evidence="5" key="2">
    <citation type="submission" date="2019-02" db="EMBL/GenBank/DDBJ databases">
        <title>Opniocepnalus argus Var Kimnra genome.</title>
        <authorList>
            <person name="Zhou C."/>
            <person name="Xiao S."/>
        </authorList>
    </citation>
    <scope>NUCLEOTIDE SEQUENCE [LARGE SCALE GENOMIC DNA]</scope>
</reference>
<evidence type="ECO:0000256" key="1">
    <source>
        <dbReference type="SAM" id="Phobius"/>
    </source>
</evidence>
<dbReference type="EMBL" id="CM015718">
    <property type="protein sequence ID" value="KAF3692480.1"/>
    <property type="molecule type" value="Genomic_DNA"/>
</dbReference>
<dbReference type="OrthoDB" id="8887244at2759"/>
<dbReference type="Proteomes" id="UP000503349">
    <property type="component" value="Chromosome 7"/>
</dbReference>
<accession>A0A6G1PQA4</accession>
<dbReference type="InterPro" id="IPR007110">
    <property type="entry name" value="Ig-like_dom"/>
</dbReference>
<evidence type="ECO:0000259" key="3">
    <source>
        <dbReference type="PROSITE" id="PS50835"/>
    </source>
</evidence>
<keyword evidence="1" id="KW-0812">Transmembrane</keyword>
<evidence type="ECO:0000313" key="5">
    <source>
        <dbReference type="Proteomes" id="UP000503349"/>
    </source>
</evidence>
<dbReference type="Pfam" id="PF07686">
    <property type="entry name" value="V-set"/>
    <property type="match status" value="1"/>
</dbReference>
<name>A0A6G1PQA4_CHAAH</name>
<protein>
    <submittedName>
        <fullName evidence="4">Sialoadhesin Sialic acid-binding Ig-like lectin 1</fullName>
    </submittedName>
</protein>
<feature type="domain" description="Ig-like" evidence="3">
    <location>
        <begin position="149"/>
        <end position="230"/>
    </location>
</feature>
<organism evidence="4 5">
    <name type="scientific">Channa argus</name>
    <name type="common">Northern snakehead</name>
    <name type="synonym">Ophicephalus argus</name>
    <dbReference type="NCBI Taxonomy" id="215402"/>
    <lineage>
        <taxon>Eukaryota</taxon>
        <taxon>Metazoa</taxon>
        <taxon>Chordata</taxon>
        <taxon>Craniata</taxon>
        <taxon>Vertebrata</taxon>
        <taxon>Euteleostomi</taxon>
        <taxon>Actinopterygii</taxon>
        <taxon>Neopterygii</taxon>
        <taxon>Teleostei</taxon>
        <taxon>Neoteleostei</taxon>
        <taxon>Acanthomorphata</taxon>
        <taxon>Anabantaria</taxon>
        <taxon>Anabantiformes</taxon>
        <taxon>Channoidei</taxon>
        <taxon>Channidae</taxon>
        <taxon>Channa</taxon>
    </lineage>
</organism>
<keyword evidence="1" id="KW-0472">Membrane</keyword>
<gene>
    <name evidence="4" type="ORF">EXN66_Car008156</name>
</gene>
<dbReference type="AlphaFoldDB" id="A0A6G1PQA4"/>
<dbReference type="GO" id="GO:0030246">
    <property type="term" value="F:carbohydrate binding"/>
    <property type="evidence" value="ECO:0007669"/>
    <property type="project" value="UniProtKB-KW"/>
</dbReference>
<evidence type="ECO:0000313" key="4">
    <source>
        <dbReference type="EMBL" id="KAF3692480.1"/>
    </source>
</evidence>
<dbReference type="InterPro" id="IPR003599">
    <property type="entry name" value="Ig_sub"/>
</dbReference>